<dbReference type="Proteomes" id="UP001140502">
    <property type="component" value="Unassembled WGS sequence"/>
</dbReference>
<proteinExistence type="predicted"/>
<name>A0A9W8WMM8_9HYPO</name>
<organism evidence="1 2">
    <name type="scientific">Fusarium piperis</name>
    <dbReference type="NCBI Taxonomy" id="1435070"/>
    <lineage>
        <taxon>Eukaryota</taxon>
        <taxon>Fungi</taxon>
        <taxon>Dikarya</taxon>
        <taxon>Ascomycota</taxon>
        <taxon>Pezizomycotina</taxon>
        <taxon>Sordariomycetes</taxon>
        <taxon>Hypocreomycetidae</taxon>
        <taxon>Hypocreales</taxon>
        <taxon>Nectriaceae</taxon>
        <taxon>Fusarium</taxon>
        <taxon>Fusarium solani species complex</taxon>
    </lineage>
</organism>
<gene>
    <name evidence="1" type="ORF">N0V84_000389</name>
</gene>
<protein>
    <submittedName>
        <fullName evidence="1">Uncharacterized protein</fullName>
    </submittedName>
</protein>
<accession>A0A9W8WMM8</accession>
<evidence type="ECO:0000313" key="1">
    <source>
        <dbReference type="EMBL" id="KAJ4329039.1"/>
    </source>
</evidence>
<sequence>MLTSFRVHLSQVGESSIERRAGVGRQCYKAWHGWRKPPIKVKFLIEAKIGLAGANFRCLDTSKEILLSRPVDFSIPQDGNVKLVPFSTGIVLPEEEDEGQE</sequence>
<dbReference type="AlphaFoldDB" id="A0A9W8WMM8"/>
<keyword evidence="2" id="KW-1185">Reference proteome</keyword>
<comment type="caution">
    <text evidence="1">The sequence shown here is derived from an EMBL/GenBank/DDBJ whole genome shotgun (WGS) entry which is preliminary data.</text>
</comment>
<dbReference type="EMBL" id="JAPEUR010000004">
    <property type="protein sequence ID" value="KAJ4329039.1"/>
    <property type="molecule type" value="Genomic_DNA"/>
</dbReference>
<reference evidence="1" key="1">
    <citation type="submission" date="2022-10" db="EMBL/GenBank/DDBJ databases">
        <title>Tapping the CABI collections for fungal endophytes: first genome assemblies for Collariella, Neodidymelliopsis, Ascochyta clinopodiicola, Didymella pomorum, Didymosphaeria variabile, Neocosmospora piperis and Neocucurbitaria cava.</title>
        <authorList>
            <person name="Hill R."/>
        </authorList>
    </citation>
    <scope>NUCLEOTIDE SEQUENCE</scope>
    <source>
        <strain evidence="1">IMI 366586</strain>
    </source>
</reference>
<evidence type="ECO:0000313" key="2">
    <source>
        <dbReference type="Proteomes" id="UP001140502"/>
    </source>
</evidence>